<reference evidence="2" key="2">
    <citation type="submission" date="2020-09" db="EMBL/GenBank/DDBJ databases">
        <authorList>
            <person name="Sun Q."/>
            <person name="Zhou Y."/>
        </authorList>
    </citation>
    <scope>NUCLEOTIDE SEQUENCE</scope>
    <source>
        <strain evidence="2">CGMCC 1.15762</strain>
    </source>
</reference>
<dbReference type="InterPro" id="IPR019052">
    <property type="entry name" value="DUF2383"/>
</dbReference>
<organism evidence="2 3">
    <name type="scientific">Salipiger pallidus</name>
    <dbReference type="NCBI Taxonomy" id="1775170"/>
    <lineage>
        <taxon>Bacteria</taxon>
        <taxon>Pseudomonadati</taxon>
        <taxon>Pseudomonadota</taxon>
        <taxon>Alphaproteobacteria</taxon>
        <taxon>Rhodobacterales</taxon>
        <taxon>Roseobacteraceae</taxon>
        <taxon>Salipiger</taxon>
    </lineage>
</organism>
<evidence type="ECO:0000259" key="1">
    <source>
        <dbReference type="Pfam" id="PF09537"/>
    </source>
</evidence>
<reference evidence="2" key="1">
    <citation type="journal article" date="2014" name="Int. J. Syst. Evol. Microbiol.">
        <title>Complete genome sequence of Corynebacterium casei LMG S-19264T (=DSM 44701T), isolated from a smear-ripened cheese.</title>
        <authorList>
            <consortium name="US DOE Joint Genome Institute (JGI-PGF)"/>
            <person name="Walter F."/>
            <person name="Albersmeier A."/>
            <person name="Kalinowski J."/>
            <person name="Ruckert C."/>
        </authorList>
    </citation>
    <scope>NUCLEOTIDE SEQUENCE</scope>
    <source>
        <strain evidence="2">CGMCC 1.15762</strain>
    </source>
</reference>
<name>A0A8J3EFR6_9RHOB</name>
<dbReference type="Pfam" id="PF09537">
    <property type="entry name" value="DUF2383"/>
    <property type="match status" value="1"/>
</dbReference>
<accession>A0A8J3EFR6</accession>
<evidence type="ECO:0000313" key="2">
    <source>
        <dbReference type="EMBL" id="GGG71793.1"/>
    </source>
</evidence>
<protein>
    <recommendedName>
        <fullName evidence="1">DUF2383 domain-containing protein</fullName>
    </recommendedName>
</protein>
<dbReference type="AlphaFoldDB" id="A0A8J3EFR6"/>
<dbReference type="Gene3D" id="1.20.1260.10">
    <property type="match status" value="1"/>
</dbReference>
<gene>
    <name evidence="2" type="ORF">GCM10011415_19670</name>
</gene>
<proteinExistence type="predicted"/>
<keyword evidence="3" id="KW-1185">Reference proteome</keyword>
<sequence>MTDVQTITASTSQLEALQDLLSRSTDTHAWYEAMAERAEPQFRPVALKYRGLHSEQCDRIGAIMVALGGDPDRTEGIRTAVNRTSVSLRAVFDDIDLDMLSRIEEAEADVISDFDASISGLPESRYREELIDMKAELLKLLGEDPAID</sequence>
<dbReference type="EMBL" id="BMJV01000003">
    <property type="protein sequence ID" value="GGG71793.1"/>
    <property type="molecule type" value="Genomic_DNA"/>
</dbReference>
<dbReference type="Proteomes" id="UP000617145">
    <property type="component" value="Unassembled WGS sequence"/>
</dbReference>
<comment type="caution">
    <text evidence="2">The sequence shown here is derived from an EMBL/GenBank/DDBJ whole genome shotgun (WGS) entry which is preliminary data.</text>
</comment>
<evidence type="ECO:0000313" key="3">
    <source>
        <dbReference type="Proteomes" id="UP000617145"/>
    </source>
</evidence>
<feature type="domain" description="DUF2383" evidence="1">
    <location>
        <begin position="14"/>
        <end position="116"/>
    </location>
</feature>
<dbReference type="RefSeq" id="WP_188790045.1">
    <property type="nucleotide sequence ID" value="NZ_BMJV01000003.1"/>
</dbReference>
<dbReference type="InterPro" id="IPR012347">
    <property type="entry name" value="Ferritin-like"/>
</dbReference>